<organism evidence="2 3">
    <name type="scientific">Globodera pallida</name>
    <name type="common">Potato cyst nematode worm</name>
    <name type="synonym">Heterodera pallida</name>
    <dbReference type="NCBI Taxonomy" id="36090"/>
    <lineage>
        <taxon>Eukaryota</taxon>
        <taxon>Metazoa</taxon>
        <taxon>Ecdysozoa</taxon>
        <taxon>Nematoda</taxon>
        <taxon>Chromadorea</taxon>
        <taxon>Rhabditida</taxon>
        <taxon>Tylenchina</taxon>
        <taxon>Tylenchomorpha</taxon>
        <taxon>Tylenchoidea</taxon>
        <taxon>Heteroderidae</taxon>
        <taxon>Heteroderinae</taxon>
        <taxon>Globodera</taxon>
    </lineage>
</organism>
<dbReference type="WBParaSite" id="GPLIN_001347200">
    <property type="protein sequence ID" value="GPLIN_001347200"/>
    <property type="gene ID" value="GPLIN_001347200"/>
</dbReference>
<feature type="region of interest" description="Disordered" evidence="1">
    <location>
        <begin position="107"/>
        <end position="158"/>
    </location>
</feature>
<proteinExistence type="predicted"/>
<sequence>MDTGGGPSAAATQFEAVPMILNNKLNNNNNRNKTVEGQRVLLQQTVSSSTPSLIPPGVSSGAPSHHSSPSPSTAENRHNDPALYTALFKRKFVKVFTGWDLRASAERRWSRRGKLSNKQKAERSKSGLSPQQRQQQQQQQHSAQSSSTNLTPSSQRTSPCLRHCLDFEVPVRIGQFNPRMLNVRLDMPSAGTITIPPPFPRHNSPSSQSPGTNSPPPTA</sequence>
<reference evidence="2" key="2">
    <citation type="submission" date="2014-05" db="EMBL/GenBank/DDBJ databases">
        <title>The genome and life-stage specific transcriptomes of Globodera pallida elucidate key aspects of plant parasitism by a cyst nematode.</title>
        <authorList>
            <person name="Cotton J.A."/>
            <person name="Lilley C.J."/>
            <person name="Jones L.M."/>
            <person name="Kikuchi T."/>
            <person name="Reid A.J."/>
            <person name="Thorpe P."/>
            <person name="Tsai I.J."/>
            <person name="Beasley H."/>
            <person name="Blok V."/>
            <person name="Cock P.J.A."/>
            <person name="Van den Akker S.E."/>
            <person name="Holroyd N."/>
            <person name="Hunt M."/>
            <person name="Mantelin S."/>
            <person name="Naghra H."/>
            <person name="Pain A."/>
            <person name="Palomares-Rius J.E."/>
            <person name="Zarowiecki M."/>
            <person name="Berriman M."/>
            <person name="Jones J.T."/>
            <person name="Urwin P.E."/>
        </authorList>
    </citation>
    <scope>NUCLEOTIDE SEQUENCE [LARGE SCALE GENOMIC DNA]</scope>
    <source>
        <strain evidence="2">Lindley</strain>
    </source>
</reference>
<feature type="compositionally biased region" description="Polar residues" evidence="1">
    <location>
        <begin position="203"/>
        <end position="212"/>
    </location>
</feature>
<dbReference type="AlphaFoldDB" id="A0A183CKR6"/>
<feature type="compositionally biased region" description="Low complexity" evidence="1">
    <location>
        <begin position="55"/>
        <end position="72"/>
    </location>
</feature>
<reference evidence="3" key="3">
    <citation type="submission" date="2016-06" db="UniProtKB">
        <authorList>
            <consortium name="WormBaseParasite"/>
        </authorList>
    </citation>
    <scope>IDENTIFICATION</scope>
</reference>
<keyword evidence="2" id="KW-1185">Reference proteome</keyword>
<protein>
    <submittedName>
        <fullName evidence="3">Uncharacterized protein</fullName>
    </submittedName>
</protein>
<feature type="compositionally biased region" description="Low complexity" evidence="1">
    <location>
        <begin position="129"/>
        <end position="147"/>
    </location>
</feature>
<accession>A0A183CKR6</accession>
<evidence type="ECO:0000256" key="1">
    <source>
        <dbReference type="SAM" id="MobiDB-lite"/>
    </source>
</evidence>
<feature type="region of interest" description="Disordered" evidence="1">
    <location>
        <begin position="192"/>
        <end position="219"/>
    </location>
</feature>
<name>A0A183CKR6_GLOPA</name>
<evidence type="ECO:0000313" key="3">
    <source>
        <dbReference type="WBParaSite" id="GPLIN_001347200"/>
    </source>
</evidence>
<evidence type="ECO:0000313" key="2">
    <source>
        <dbReference type="Proteomes" id="UP000050741"/>
    </source>
</evidence>
<reference evidence="2" key="1">
    <citation type="submission" date="2013-12" db="EMBL/GenBank/DDBJ databases">
        <authorList>
            <person name="Aslett M."/>
        </authorList>
    </citation>
    <scope>NUCLEOTIDE SEQUENCE [LARGE SCALE GENOMIC DNA]</scope>
    <source>
        <strain evidence="2">Lindley</strain>
    </source>
</reference>
<feature type="region of interest" description="Disordered" evidence="1">
    <location>
        <begin position="47"/>
        <end position="78"/>
    </location>
</feature>
<feature type="compositionally biased region" description="Polar residues" evidence="1">
    <location>
        <begin position="148"/>
        <end position="158"/>
    </location>
</feature>
<dbReference type="Proteomes" id="UP000050741">
    <property type="component" value="Unassembled WGS sequence"/>
</dbReference>